<dbReference type="Pfam" id="PF07790">
    <property type="entry name" value="Pilin_N"/>
    <property type="match status" value="1"/>
</dbReference>
<dbReference type="RefSeq" id="WP_011449626.1">
    <property type="nucleotide sequence ID" value="NC_007796.1"/>
</dbReference>
<dbReference type="AlphaFoldDB" id="Q2FRY3"/>
<dbReference type="Proteomes" id="UP000001941">
    <property type="component" value="Chromosome"/>
</dbReference>
<dbReference type="EnsemblBacteria" id="ABD42370">
    <property type="protein sequence ID" value="ABD42370"/>
    <property type="gene ID" value="Mhun_2674"/>
</dbReference>
<gene>
    <name evidence="3" type="ordered locus">Mhun_2674</name>
</gene>
<feature type="transmembrane region" description="Helical" evidence="1">
    <location>
        <begin position="20"/>
        <end position="48"/>
    </location>
</feature>
<organism evidence="3 4">
    <name type="scientific">Methanospirillum hungatei JF-1 (strain ATCC 27890 / DSM 864 / NBRC 100397 / JF-1)</name>
    <dbReference type="NCBI Taxonomy" id="323259"/>
    <lineage>
        <taxon>Archaea</taxon>
        <taxon>Methanobacteriati</taxon>
        <taxon>Methanobacteriota</taxon>
        <taxon>Stenosarchaea group</taxon>
        <taxon>Methanomicrobia</taxon>
        <taxon>Methanomicrobiales</taxon>
        <taxon>Methanospirillaceae</taxon>
        <taxon>Methanospirillum</taxon>
    </lineage>
</organism>
<reference evidence="4" key="1">
    <citation type="journal article" date="2016" name="Stand. Genomic Sci.">
        <title>Complete genome sequence of Methanospirillum hungatei type strain JF1.</title>
        <authorList>
            <person name="Gunsalus R.P."/>
            <person name="Cook L.E."/>
            <person name="Crable B."/>
            <person name="Rohlin L."/>
            <person name="McDonald E."/>
            <person name="Mouttaki H."/>
            <person name="Sieber J.R."/>
            <person name="Poweleit N."/>
            <person name="Zhou H."/>
            <person name="Lapidus A.L."/>
            <person name="Daligault H.E."/>
            <person name="Land M."/>
            <person name="Gilna P."/>
            <person name="Ivanova N."/>
            <person name="Kyrpides N."/>
            <person name="Culley D.E."/>
            <person name="McInerney M.J."/>
        </authorList>
    </citation>
    <scope>NUCLEOTIDE SEQUENCE [LARGE SCALE GENOMIC DNA]</scope>
    <source>
        <strain evidence="4">ATCC 27890 / DSM 864 / NBRC 100397 / JF-1</strain>
    </source>
</reference>
<keyword evidence="1" id="KW-0812">Transmembrane</keyword>
<dbReference type="InterPro" id="IPR013320">
    <property type="entry name" value="ConA-like_dom_sf"/>
</dbReference>
<dbReference type="OrthoDB" id="118137at2157"/>
<feature type="domain" description="Archaeal Type IV pilin N-terminal" evidence="2">
    <location>
        <begin position="18"/>
        <end position="85"/>
    </location>
</feature>
<keyword evidence="1" id="KW-1133">Transmembrane helix</keyword>
<sequence>MTLIHELLNNFRLDKRESAVSALIGIILVLFLMVLLTGIISAVLMGFLSGMSFKSAYIVVDAQYSTQNGYPSITLMHLQGDPGYLSEANTGGSGYPLTIRIETVDGSSVVVPLPPGQIWKPGTLLFITHSDTGYVVTADRTQIPGSRLNFPGNEIRISVIDALNQVLVYSKTFIINGTPVNTSQNNTTPEFLRGAGYSVSAWIRFTSPPSPTSPDQKWATVVVDGDRDSNRRFHLQHSSDNSRFEFAFRTAQMAAGGRSASYIQSPSGPVQDQWFHVVGVYNQTSGAIRLFVNGAEVASRILDSSGIAASPGLYQTGGPDGIRFNSAINQRKLRGEIRGISTIDEEMFPAEIRSIYNTG</sequence>
<dbReference type="KEGG" id="mhu:Mhun_2674"/>
<evidence type="ECO:0000259" key="2">
    <source>
        <dbReference type="Pfam" id="PF07790"/>
    </source>
</evidence>
<dbReference type="HOGENOM" id="CLU_770769_0_0_2"/>
<name>Q2FRY3_METHJ</name>
<dbReference type="InterPro" id="IPR012859">
    <property type="entry name" value="Pilin_N_archaeal"/>
</dbReference>
<evidence type="ECO:0000313" key="3">
    <source>
        <dbReference type="EMBL" id="ABD42370.1"/>
    </source>
</evidence>
<dbReference type="SUPFAM" id="SSF49899">
    <property type="entry name" value="Concanavalin A-like lectins/glucanases"/>
    <property type="match status" value="1"/>
</dbReference>
<dbReference type="eggNOG" id="arCOG02423">
    <property type="taxonomic scope" value="Archaea"/>
</dbReference>
<evidence type="ECO:0000313" key="4">
    <source>
        <dbReference type="Proteomes" id="UP000001941"/>
    </source>
</evidence>
<accession>Q2FRY3</accession>
<evidence type="ECO:0000256" key="1">
    <source>
        <dbReference type="SAM" id="Phobius"/>
    </source>
</evidence>
<proteinExistence type="predicted"/>
<dbReference type="EMBL" id="CP000254">
    <property type="protein sequence ID" value="ABD42370.1"/>
    <property type="molecule type" value="Genomic_DNA"/>
</dbReference>
<keyword evidence="1" id="KW-0472">Membrane</keyword>
<protein>
    <recommendedName>
        <fullName evidence="2">Archaeal Type IV pilin N-terminal domain-containing protein</fullName>
    </recommendedName>
</protein>
<dbReference type="InParanoid" id="Q2FRY3"/>
<keyword evidence="4" id="KW-1185">Reference proteome</keyword>
<dbReference type="eggNOG" id="arCOG07813">
    <property type="taxonomic scope" value="Archaea"/>
</dbReference>
<dbReference type="GeneID" id="3924838"/>
<dbReference type="Gene3D" id="2.60.120.200">
    <property type="match status" value="1"/>
</dbReference>
<dbReference type="Pfam" id="PF13385">
    <property type="entry name" value="Laminin_G_3"/>
    <property type="match status" value="1"/>
</dbReference>